<dbReference type="InterPro" id="IPR024962">
    <property type="entry name" value="YukD-like"/>
</dbReference>
<feature type="transmembrane region" description="Helical" evidence="1">
    <location>
        <begin position="275"/>
        <end position="294"/>
    </location>
</feature>
<protein>
    <recommendedName>
        <fullName evidence="2">EccD-like transmembrane domain-containing protein</fullName>
    </recommendedName>
</protein>
<comment type="caution">
    <text evidence="3">The sequence shown here is derived from an EMBL/GenBank/DDBJ whole genome shotgun (WGS) entry which is preliminary data.</text>
</comment>
<keyword evidence="1" id="KW-0812">Transmembrane</keyword>
<keyword evidence="1" id="KW-1133">Transmembrane helix</keyword>
<dbReference type="Gene3D" id="3.10.20.90">
    <property type="entry name" value="Phosphatidylinositol 3-kinase Catalytic Subunit, Chain A, domain 1"/>
    <property type="match status" value="1"/>
</dbReference>
<dbReference type="RefSeq" id="WP_344043083.1">
    <property type="nucleotide sequence ID" value="NZ_BAAAPB010000001.1"/>
</dbReference>
<evidence type="ECO:0000259" key="2">
    <source>
        <dbReference type="Pfam" id="PF19053"/>
    </source>
</evidence>
<dbReference type="Pfam" id="PF19053">
    <property type="entry name" value="EccD"/>
    <property type="match status" value="1"/>
</dbReference>
<reference evidence="4" key="1">
    <citation type="journal article" date="2019" name="Int. J. Syst. Evol. Microbiol.">
        <title>The Global Catalogue of Microorganisms (GCM) 10K type strain sequencing project: providing services to taxonomists for standard genome sequencing and annotation.</title>
        <authorList>
            <consortium name="The Broad Institute Genomics Platform"/>
            <consortium name="The Broad Institute Genome Sequencing Center for Infectious Disease"/>
            <person name="Wu L."/>
            <person name="Ma J."/>
        </authorList>
    </citation>
    <scope>NUCLEOTIDE SEQUENCE [LARGE SCALE GENOMIC DNA]</scope>
    <source>
        <strain evidence="4">JCM 15309</strain>
    </source>
</reference>
<feature type="transmembrane region" description="Helical" evidence="1">
    <location>
        <begin position="207"/>
        <end position="226"/>
    </location>
</feature>
<feature type="transmembrane region" description="Helical" evidence="1">
    <location>
        <begin position="232"/>
        <end position="254"/>
    </location>
</feature>
<feature type="transmembrane region" description="Helical" evidence="1">
    <location>
        <begin position="129"/>
        <end position="145"/>
    </location>
</feature>
<sequence length="420" mass="41020">MSGALLRVSVVAGARRLDVAVPPALPVAELVPTLARRLGVVSYDGLRLCTATGATLADSPGLAPQSVVDGAVLTLAPAPPPPVVHDDHAEALATAGPPREPPRWPTPAAAALLLLLGALSVAVAGETRAGAAVALLLLAGGIALGRVAPGPAVVAVTAACAYAAIAAGLLASSLRPGAGVAWAAGGGAGLATASIAMAGLPGRRLRLLPVLVVATAAAAVGAALSARSVPLGALAGVLLVTAVLTAAAVPWIAVGRISRPRGRVDAGRLADEARVARELLVGVAVGLAIVQLTVTPVVAAQGPSGIALASCASAFALLRSRHHISAAEVLPGLLAGGLGLLLTAGVALGMHEPWRPIGSLVLAGAGGVLLVAAWLVPSRRGDARGHGLLLRPALQALESACLAALLPLLVLATGALGHLR</sequence>
<feature type="domain" description="EccD-like transmembrane" evidence="2">
    <location>
        <begin position="104"/>
        <end position="420"/>
    </location>
</feature>
<dbReference type="Proteomes" id="UP001500571">
    <property type="component" value="Unassembled WGS sequence"/>
</dbReference>
<feature type="transmembrane region" description="Helical" evidence="1">
    <location>
        <begin position="397"/>
        <end position="419"/>
    </location>
</feature>
<dbReference type="InterPro" id="IPR044049">
    <property type="entry name" value="EccD_transm"/>
</dbReference>
<feature type="transmembrane region" description="Helical" evidence="1">
    <location>
        <begin position="300"/>
        <end position="318"/>
    </location>
</feature>
<keyword evidence="1" id="KW-0472">Membrane</keyword>
<name>A0ABP5BUW4_9ACTN</name>
<gene>
    <name evidence="3" type="ORF">GCM10009798_10270</name>
</gene>
<organism evidence="3 4">
    <name type="scientific">Nocardioides panacihumi</name>
    <dbReference type="NCBI Taxonomy" id="400774"/>
    <lineage>
        <taxon>Bacteria</taxon>
        <taxon>Bacillati</taxon>
        <taxon>Actinomycetota</taxon>
        <taxon>Actinomycetes</taxon>
        <taxon>Propionibacteriales</taxon>
        <taxon>Nocardioidaceae</taxon>
        <taxon>Nocardioides</taxon>
    </lineage>
</organism>
<proteinExistence type="predicted"/>
<feature type="transmembrane region" description="Helical" evidence="1">
    <location>
        <begin position="330"/>
        <end position="351"/>
    </location>
</feature>
<evidence type="ECO:0000313" key="4">
    <source>
        <dbReference type="Proteomes" id="UP001500571"/>
    </source>
</evidence>
<dbReference type="Pfam" id="PF08817">
    <property type="entry name" value="YukD"/>
    <property type="match status" value="1"/>
</dbReference>
<accession>A0ABP5BUW4</accession>
<feature type="transmembrane region" description="Helical" evidence="1">
    <location>
        <begin position="180"/>
        <end position="200"/>
    </location>
</feature>
<dbReference type="EMBL" id="BAAAPB010000001">
    <property type="protein sequence ID" value="GAA1953025.1"/>
    <property type="molecule type" value="Genomic_DNA"/>
</dbReference>
<evidence type="ECO:0000256" key="1">
    <source>
        <dbReference type="SAM" id="Phobius"/>
    </source>
</evidence>
<feature type="transmembrane region" description="Helical" evidence="1">
    <location>
        <begin position="357"/>
        <end position="376"/>
    </location>
</feature>
<keyword evidence="4" id="KW-1185">Reference proteome</keyword>
<feature type="transmembrane region" description="Helical" evidence="1">
    <location>
        <begin position="152"/>
        <end position="174"/>
    </location>
</feature>
<evidence type="ECO:0000313" key="3">
    <source>
        <dbReference type="EMBL" id="GAA1953025.1"/>
    </source>
</evidence>